<dbReference type="InterPro" id="IPR027359">
    <property type="entry name" value="Volt_channel_dom_sf"/>
</dbReference>
<feature type="transmembrane region" description="Helical" evidence="6">
    <location>
        <begin position="47"/>
        <end position="65"/>
    </location>
</feature>
<feature type="transmembrane region" description="Helical" evidence="6">
    <location>
        <begin position="244"/>
        <end position="264"/>
    </location>
</feature>
<evidence type="ECO:0000259" key="7">
    <source>
        <dbReference type="Pfam" id="PF00520"/>
    </source>
</evidence>
<keyword evidence="3 6" id="KW-1133">Transmembrane helix</keyword>
<dbReference type="Gene3D" id="1.20.120.350">
    <property type="entry name" value="Voltage-gated potassium channels. Chain C"/>
    <property type="match status" value="1"/>
</dbReference>
<dbReference type="PANTHER" id="PTHR10037">
    <property type="entry name" value="VOLTAGE-GATED CATION CHANNEL CALCIUM AND SODIUM"/>
    <property type="match status" value="1"/>
</dbReference>
<sequence length="316" mass="36489">MSSLDSPTRLKARNIINSTWFNMTILGLIVLNGLLIGVQTYNHVPSYIQVVQLSILFIFFIEVLLRWHGRRSNREYFADRWNWFDVFILVIGIIPEVAGILFSMDDQQNSIFATLRVLRIVQLTRSIRAIEELRVLIGVLLRSIKSLSYIAVLFLLIMYIYAIMGVTLFKNSNYSESEHLELTLSNPDPYGSLGEAFFTLFRILTGEDWTDLRYNLLNNEHTTKEDGMNTVPTASNWVVTTYHVSWMVIAAYLLVNLVVGAIVNNFQLVLDARREEEERFKSKKDNQNPQINQNPNDGRDDDKSPPPRRTTKRPKV</sequence>
<feature type="transmembrane region" description="Helical" evidence="6">
    <location>
        <begin position="86"/>
        <end position="104"/>
    </location>
</feature>
<feature type="compositionally biased region" description="Basic and acidic residues" evidence="5">
    <location>
        <begin position="277"/>
        <end position="286"/>
    </location>
</feature>
<name>A0A6S6TND2_9BACT</name>
<evidence type="ECO:0000313" key="8">
    <source>
        <dbReference type="EMBL" id="CAA6816409.1"/>
    </source>
</evidence>
<evidence type="ECO:0000256" key="1">
    <source>
        <dbReference type="ARBA" id="ARBA00004141"/>
    </source>
</evidence>
<evidence type="ECO:0000256" key="4">
    <source>
        <dbReference type="ARBA" id="ARBA00023136"/>
    </source>
</evidence>
<dbReference type="AlphaFoldDB" id="A0A6S6TND2"/>
<feature type="transmembrane region" description="Helical" evidence="6">
    <location>
        <begin position="20"/>
        <end position="41"/>
    </location>
</feature>
<dbReference type="GO" id="GO:0005248">
    <property type="term" value="F:voltage-gated sodium channel activity"/>
    <property type="evidence" value="ECO:0007669"/>
    <property type="project" value="TreeGrafter"/>
</dbReference>
<dbReference type="InterPro" id="IPR005821">
    <property type="entry name" value="Ion_trans_dom"/>
</dbReference>
<dbReference type="SUPFAM" id="SSF81324">
    <property type="entry name" value="Voltage-gated potassium channels"/>
    <property type="match status" value="1"/>
</dbReference>
<evidence type="ECO:0000256" key="5">
    <source>
        <dbReference type="SAM" id="MobiDB-lite"/>
    </source>
</evidence>
<keyword evidence="4 6" id="KW-0472">Membrane</keyword>
<proteinExistence type="predicted"/>
<dbReference type="InterPro" id="IPR043203">
    <property type="entry name" value="VGCC_Ca_Na"/>
</dbReference>
<evidence type="ECO:0000256" key="2">
    <source>
        <dbReference type="ARBA" id="ARBA00022692"/>
    </source>
</evidence>
<feature type="region of interest" description="Disordered" evidence="5">
    <location>
        <begin position="277"/>
        <end position="316"/>
    </location>
</feature>
<evidence type="ECO:0000256" key="6">
    <source>
        <dbReference type="SAM" id="Phobius"/>
    </source>
</evidence>
<feature type="compositionally biased region" description="Low complexity" evidence="5">
    <location>
        <begin position="287"/>
        <end position="296"/>
    </location>
</feature>
<reference evidence="8" key="1">
    <citation type="submission" date="2020-01" db="EMBL/GenBank/DDBJ databases">
        <authorList>
            <person name="Meier V. D."/>
            <person name="Meier V D."/>
        </authorList>
    </citation>
    <scope>NUCLEOTIDE SEQUENCE</scope>
    <source>
        <strain evidence="8">HLG_WM_MAG_10</strain>
    </source>
</reference>
<dbReference type="Gene3D" id="1.10.287.70">
    <property type="match status" value="1"/>
</dbReference>
<dbReference type="Pfam" id="PF00520">
    <property type="entry name" value="Ion_trans"/>
    <property type="match status" value="1"/>
</dbReference>
<gene>
    <name evidence="8" type="ORF">HELGO_WM16923</name>
</gene>
<dbReference type="PANTHER" id="PTHR10037:SF62">
    <property type="entry name" value="SODIUM CHANNEL PROTEIN 60E"/>
    <property type="match status" value="1"/>
</dbReference>
<feature type="transmembrane region" description="Helical" evidence="6">
    <location>
        <begin position="147"/>
        <end position="169"/>
    </location>
</feature>
<protein>
    <submittedName>
        <fullName evidence="8">Ion transport protein</fullName>
    </submittedName>
</protein>
<comment type="subcellular location">
    <subcellularLocation>
        <location evidence="1">Membrane</location>
        <topology evidence="1">Multi-pass membrane protein</topology>
    </subcellularLocation>
</comment>
<dbReference type="EMBL" id="CACVAQ010000237">
    <property type="protein sequence ID" value="CAA6816409.1"/>
    <property type="molecule type" value="Genomic_DNA"/>
</dbReference>
<dbReference type="GO" id="GO:0001518">
    <property type="term" value="C:voltage-gated sodium channel complex"/>
    <property type="evidence" value="ECO:0007669"/>
    <property type="project" value="TreeGrafter"/>
</dbReference>
<accession>A0A6S6TND2</accession>
<evidence type="ECO:0000256" key="3">
    <source>
        <dbReference type="ARBA" id="ARBA00022989"/>
    </source>
</evidence>
<keyword evidence="2 6" id="KW-0812">Transmembrane</keyword>
<feature type="domain" description="Ion transport" evidence="7">
    <location>
        <begin position="19"/>
        <end position="269"/>
    </location>
</feature>
<organism evidence="8">
    <name type="scientific">uncultured Aureispira sp</name>
    <dbReference type="NCBI Taxonomy" id="1331704"/>
    <lineage>
        <taxon>Bacteria</taxon>
        <taxon>Pseudomonadati</taxon>
        <taxon>Bacteroidota</taxon>
        <taxon>Saprospiria</taxon>
        <taxon>Saprospirales</taxon>
        <taxon>Saprospiraceae</taxon>
        <taxon>Aureispira</taxon>
        <taxon>environmental samples</taxon>
    </lineage>
</organism>